<dbReference type="RefSeq" id="WP_136425984.1">
    <property type="nucleotide sequence ID" value="NZ_SSSM01000001.1"/>
</dbReference>
<evidence type="ECO:0000313" key="2">
    <source>
        <dbReference type="Proteomes" id="UP000309133"/>
    </source>
</evidence>
<dbReference type="AlphaFoldDB" id="A0A4S4FRD9"/>
<protein>
    <submittedName>
        <fullName evidence="1">VWA domain-containing protein</fullName>
    </submittedName>
</protein>
<dbReference type="EMBL" id="SSSM01000001">
    <property type="protein sequence ID" value="THG33203.1"/>
    <property type="molecule type" value="Genomic_DNA"/>
</dbReference>
<dbReference type="SUPFAM" id="SSF53300">
    <property type="entry name" value="vWA-like"/>
    <property type="match status" value="1"/>
</dbReference>
<proteinExistence type="predicted"/>
<sequence>MTDSDYTALLLVIDRSGSMEAIREDMVGGLTALLREQAEEPGRMTVSVVLFDDEVKTTHRMADPADVEVWLKPRGMTALNDALGAAITEFGADLAALDEAARPGTVIVVVATDGMENSSKVWSGDDVKLLVQRQQSVYDWDFVFLGANHDAVLAGSKLGFCADSSLEFAATSEGTTNVNLMASGYISSRKRGRSAAFTDEDRRRAKA</sequence>
<reference evidence="1 2" key="1">
    <citation type="submission" date="2019-04" db="EMBL/GenBank/DDBJ databases">
        <authorList>
            <person name="Jiang L."/>
        </authorList>
    </citation>
    <scope>NUCLEOTIDE SEQUENCE [LARGE SCALE GENOMIC DNA]</scope>
    <source>
        <strain evidence="1 2">YIM 131853</strain>
    </source>
</reference>
<dbReference type="Proteomes" id="UP000309133">
    <property type="component" value="Unassembled WGS sequence"/>
</dbReference>
<dbReference type="CDD" id="cd00198">
    <property type="entry name" value="vWFA"/>
    <property type="match status" value="1"/>
</dbReference>
<accession>A0A4S4FRD9</accession>
<dbReference type="Gene3D" id="3.40.50.410">
    <property type="entry name" value="von Willebrand factor, type A domain"/>
    <property type="match status" value="1"/>
</dbReference>
<gene>
    <name evidence="1" type="ORF">E6C64_02280</name>
</gene>
<dbReference type="InterPro" id="IPR036465">
    <property type="entry name" value="vWFA_dom_sf"/>
</dbReference>
<organism evidence="1 2">
    <name type="scientific">Naasia lichenicola</name>
    <dbReference type="NCBI Taxonomy" id="2565933"/>
    <lineage>
        <taxon>Bacteria</taxon>
        <taxon>Bacillati</taxon>
        <taxon>Actinomycetota</taxon>
        <taxon>Actinomycetes</taxon>
        <taxon>Micrococcales</taxon>
        <taxon>Microbacteriaceae</taxon>
        <taxon>Naasia</taxon>
    </lineage>
</organism>
<evidence type="ECO:0000313" key="1">
    <source>
        <dbReference type="EMBL" id="THG33203.1"/>
    </source>
</evidence>
<dbReference type="OrthoDB" id="9790144at2"/>
<comment type="caution">
    <text evidence="1">The sequence shown here is derived from an EMBL/GenBank/DDBJ whole genome shotgun (WGS) entry which is preliminary data.</text>
</comment>
<keyword evidence="2" id="KW-1185">Reference proteome</keyword>
<name>A0A4S4FRD9_9MICO</name>